<reference evidence="1" key="1">
    <citation type="submission" date="2019-11" db="EMBL/GenBank/DDBJ databases">
        <title>Microbial mats filling the niche in hypersaline microbial mats.</title>
        <authorList>
            <person name="Wong H.L."/>
            <person name="Macleod F.I."/>
            <person name="White R.A. III"/>
            <person name="Burns B.P."/>
        </authorList>
    </citation>
    <scope>NUCLEOTIDE SEQUENCE</scope>
    <source>
        <strain evidence="1">Rbin_158</strain>
    </source>
</reference>
<proteinExistence type="predicted"/>
<gene>
    <name evidence="1" type="ORF">GF339_14770</name>
</gene>
<dbReference type="Proteomes" id="UP000649604">
    <property type="component" value="Unassembled WGS sequence"/>
</dbReference>
<sequence length="101" mass="11857">MSTLTLSSVLDDLRTVEQGLRKFEQRYWLSSDIFYELYTQGMLDDGVNAEDFAEWAGHYRLKQKREATLLQFSRKRVEDLRQQAHDDLIHLLPQDPVLEGA</sequence>
<name>A0A9D5Q7F9_9BACT</name>
<organism evidence="1 2">
    <name type="scientific">candidate division KSB3 bacterium</name>
    <dbReference type="NCBI Taxonomy" id="2044937"/>
    <lineage>
        <taxon>Bacteria</taxon>
        <taxon>candidate division KSB3</taxon>
    </lineage>
</organism>
<evidence type="ECO:0000313" key="1">
    <source>
        <dbReference type="EMBL" id="MBD3325846.1"/>
    </source>
</evidence>
<accession>A0A9D5Q7F9</accession>
<dbReference type="EMBL" id="WJJP01000481">
    <property type="protein sequence ID" value="MBD3325846.1"/>
    <property type="molecule type" value="Genomic_DNA"/>
</dbReference>
<dbReference type="AlphaFoldDB" id="A0A9D5Q7F9"/>
<evidence type="ECO:0000313" key="2">
    <source>
        <dbReference type="Proteomes" id="UP000649604"/>
    </source>
</evidence>
<comment type="caution">
    <text evidence="1">The sequence shown here is derived from an EMBL/GenBank/DDBJ whole genome shotgun (WGS) entry which is preliminary data.</text>
</comment>
<protein>
    <submittedName>
        <fullName evidence="1">Uncharacterized protein</fullName>
    </submittedName>
</protein>